<dbReference type="VEuPathDB" id="MicrosporidiaDB:CWI39_0378p0010"/>
<evidence type="ECO:0000313" key="1">
    <source>
        <dbReference type="EMBL" id="TBU07054.1"/>
    </source>
</evidence>
<evidence type="ECO:0000313" key="2">
    <source>
        <dbReference type="Proteomes" id="UP000293045"/>
    </source>
</evidence>
<organism evidence="1 2">
    <name type="scientific">Hamiltosporidium magnivora</name>
    <dbReference type="NCBI Taxonomy" id="148818"/>
    <lineage>
        <taxon>Eukaryota</taxon>
        <taxon>Fungi</taxon>
        <taxon>Fungi incertae sedis</taxon>
        <taxon>Microsporidia</taxon>
        <taxon>Dubosqiidae</taxon>
        <taxon>Hamiltosporidium</taxon>
    </lineage>
</organism>
<dbReference type="VEuPathDB" id="MicrosporidiaDB:CWI36_0307p0030"/>
<accession>A0A4Q9LGC9</accession>
<dbReference type="EMBL" id="PIXR01000378">
    <property type="protein sequence ID" value="TBU07054.1"/>
    <property type="molecule type" value="Genomic_DNA"/>
</dbReference>
<protein>
    <submittedName>
        <fullName evidence="1">Uncharacterized protein</fullName>
    </submittedName>
</protein>
<dbReference type="AlphaFoldDB" id="A0A4Q9LGC9"/>
<comment type="caution">
    <text evidence="1">The sequence shown here is derived from an EMBL/GenBank/DDBJ whole genome shotgun (WGS) entry which is preliminary data.</text>
</comment>
<proteinExistence type="predicted"/>
<reference evidence="1 2" key="1">
    <citation type="submission" date="2017-12" db="EMBL/GenBank/DDBJ databases">
        <authorList>
            <person name="Pombert J.-F."/>
            <person name="Haag K.L."/>
            <person name="Ebert D."/>
        </authorList>
    </citation>
    <scope>NUCLEOTIDE SEQUENCE [LARGE SCALE GENOMIC DNA]</scope>
    <source>
        <strain evidence="1">IL-BN-2</strain>
    </source>
</reference>
<dbReference type="Proteomes" id="UP000293045">
    <property type="component" value="Unassembled WGS sequence"/>
</dbReference>
<sequence>MTKISGVKIEEKQIYLLSESQDNESVWVTAKKFSLDIINEYFNKTYAEISQIIKNMNSDISEGIKGDDTDILSDKLTIQDEYEQLANDEVDILGKRDESGRMTLKIKQEQPYTVSSQNIDEEKEFCIESVNSDEEEFLENLSDDFRSFRNRKNVLKNNQTEQSSICNTDTSENISDFNNIKTPFLFGHSSGDSVMSDLTKYGSTNQSTTLSNKKPTVEKTNNYNFNKKKVKTSNSKNSEKVKKVKITSSKENKDIQIYKKNEDSEIDIYDNFIFTRKKNVRNIKFYTGVWFNPNENRKRVSLKFVKIPNKKSILRANQTLFQTGKVKKQIDDSNDIFISRQGKRIDGLSLLGLLEESEEE</sequence>
<gene>
    <name evidence="1" type="ORF">CWI39_0378p0010</name>
</gene>
<name>A0A4Q9LGC9_9MICR</name>